<dbReference type="Gene3D" id="3.30.70.330">
    <property type="match status" value="1"/>
</dbReference>
<organism evidence="5">
    <name type="scientific">Xenopsylla cheopis</name>
    <name type="common">Oriental rat flea</name>
    <name type="synonym">Pulex cheopis</name>
    <dbReference type="NCBI Taxonomy" id="163159"/>
    <lineage>
        <taxon>Eukaryota</taxon>
        <taxon>Metazoa</taxon>
        <taxon>Ecdysozoa</taxon>
        <taxon>Arthropoda</taxon>
        <taxon>Hexapoda</taxon>
        <taxon>Insecta</taxon>
        <taxon>Pterygota</taxon>
        <taxon>Neoptera</taxon>
        <taxon>Endopterygota</taxon>
        <taxon>Siphonaptera</taxon>
        <taxon>Pulicidae</taxon>
        <taxon>Xenopsyllinae</taxon>
        <taxon>Xenopsylla</taxon>
    </lineage>
</organism>
<dbReference type="PANTHER" id="PTHR46589">
    <property type="entry name" value="APOPTOTIC CHROMATIN CONDENSATION INDUCER IN THE NUCLEUS"/>
    <property type="match status" value="1"/>
</dbReference>
<dbReference type="GO" id="GO:0003723">
    <property type="term" value="F:RNA binding"/>
    <property type="evidence" value="ECO:0007669"/>
    <property type="project" value="UniProtKB-UniRule"/>
</dbReference>
<proteinExistence type="predicted"/>
<feature type="compositionally biased region" description="Basic and acidic residues" evidence="3">
    <location>
        <begin position="277"/>
        <end position="315"/>
    </location>
</feature>
<feature type="compositionally biased region" description="Basic and acidic residues" evidence="3">
    <location>
        <begin position="699"/>
        <end position="739"/>
    </location>
</feature>
<feature type="compositionally biased region" description="Basic and acidic residues" evidence="3">
    <location>
        <begin position="793"/>
        <end position="821"/>
    </location>
</feature>
<dbReference type="GO" id="GO:0061574">
    <property type="term" value="C:ASAP complex"/>
    <property type="evidence" value="ECO:0007669"/>
    <property type="project" value="TreeGrafter"/>
</dbReference>
<feature type="compositionally biased region" description="Basic and acidic residues" evidence="3">
    <location>
        <begin position="36"/>
        <end position="71"/>
    </location>
</feature>
<dbReference type="Pfam" id="PF16294">
    <property type="entry name" value="RSB_motif"/>
    <property type="match status" value="1"/>
</dbReference>
<feature type="compositionally biased region" description="Basic and acidic residues" evidence="3">
    <location>
        <begin position="167"/>
        <end position="183"/>
    </location>
</feature>
<sequence length="849" mass="98041">MRRKSERNKARSPEKKPEKSSRRTRRRKGSPESEDERGSDNEDVKRQPEIVTKKPSTDSKESSNSDGESKEQSVWQVKSDDAPTDTGEIKKLKICLQRPSSSERSPTKHHGSSQESADSSEEVRKKRSKKHSHSSKENDEKLENQANQTVEPVDAVDSIDSIPTPPENDKLNEVEVKQERQDDVSTNVSSNDNENVESSVQAKEELNENVESSVQVKEESNEIVESTVQAKEEPNENVESSVQNKEEPNENVENTVQVKEELNKTVNNEIKKVHVEEMVCENQEPHAKEKVNSIEKIETKSEEDAIAEVPKKPPVQDEVPVEQEEKPEDDRASENSSAKSSPKPETSESPINQPNVNVESAETTETETQDKTEITNDIESKPATELEKGDNMFEHLSKYESSSSTNDSEKVTRKRKWGSKHSTTSDKKPAVAISTDSLKNLISDVKPLSVNDVLLENKNSRMKADESKRSRTNSKSEEKKEDRKLSDTKLDLTAVDYEADEPSDKESDSEKIERKRARSSKSESERNEKSSDHGKSRRKISVNENVPEKKSRQPVAHKPSEILYITNLVRPFTVLQLKGLLARTGKLIENGFWIDNIKSRCFVRYENEDQAVETRHALHGTRWPASNPKLLQVEFSTSEEMEKCLSSLPPPPPSDNIRRTIDSDKVAMAWLTEQNFKDEKIRDREALRDRKQSVREWDLGKNDPDMIENTEKYNRDAPAEYSKEAIGRDRRDDRYDNREKRRSRSRTPVRRYKRKEDDAPAKRLDDLFKKTKVTPCIYWLPLTPEQIAVKEEMRRQHMAEHERRKEEIRKQEREREKERQSRREHRRTSSTRDRNRRNSSRNSRDRNNH</sequence>
<dbReference type="PROSITE" id="PS50102">
    <property type="entry name" value="RRM"/>
    <property type="match status" value="1"/>
</dbReference>
<protein>
    <submittedName>
        <fullName evidence="5">Putative acinus induces apoptotic chromatin condensation</fullName>
    </submittedName>
</protein>
<dbReference type="InterPro" id="IPR034257">
    <property type="entry name" value="Acinus_RRM"/>
</dbReference>
<feature type="compositionally biased region" description="Basic and acidic residues" evidence="3">
    <location>
        <begin position="134"/>
        <end position="143"/>
    </location>
</feature>
<dbReference type="InterPro" id="IPR012677">
    <property type="entry name" value="Nucleotide-bd_a/b_plait_sf"/>
</dbReference>
<feature type="compositionally biased region" description="Low complexity" evidence="3">
    <location>
        <begin position="336"/>
        <end position="350"/>
    </location>
</feature>
<reference evidence="5" key="1">
    <citation type="submission" date="2020-03" db="EMBL/GenBank/DDBJ databases">
        <title>Transcriptomic Profiling of the Digestive Tract of the Rat Flea, Xenopsylla cheopis, Following Blood Feeding and Infection with Yersinia pestis.</title>
        <authorList>
            <person name="Bland D.M."/>
            <person name="Martens C.A."/>
            <person name="Virtaneva K."/>
            <person name="Kanakabandi K."/>
            <person name="Long D."/>
            <person name="Rosenke R."/>
            <person name="Saturday G.A."/>
            <person name="Hoyt F.H."/>
            <person name="Bruno D.P."/>
            <person name="Ribeiro J.M.C."/>
            <person name="Hinnebusch J."/>
        </authorList>
    </citation>
    <scope>NUCLEOTIDE SEQUENCE</scope>
</reference>
<evidence type="ECO:0000256" key="2">
    <source>
        <dbReference type="PROSITE-ProRule" id="PRU00176"/>
    </source>
</evidence>
<keyword evidence="1 2" id="KW-0694">RNA-binding</keyword>
<feature type="compositionally biased region" description="Basic and acidic residues" evidence="3">
    <location>
        <begin position="458"/>
        <end position="490"/>
    </location>
</feature>
<feature type="compositionally biased region" description="Basic and acidic residues" evidence="3">
    <location>
        <begin position="502"/>
        <end position="513"/>
    </location>
</feature>
<dbReference type="InterPro" id="IPR052793">
    <property type="entry name" value="EJC-associated_protein"/>
</dbReference>
<dbReference type="EMBL" id="GIIL01005856">
    <property type="protein sequence ID" value="NOV49582.1"/>
    <property type="molecule type" value="Transcribed_RNA"/>
</dbReference>
<feature type="region of interest" description="Disordered" evidence="3">
    <location>
        <begin position="1"/>
        <end position="257"/>
    </location>
</feature>
<feature type="compositionally biased region" description="Basic and acidic residues" evidence="3">
    <location>
        <begin position="520"/>
        <end position="534"/>
    </location>
</feature>
<feature type="compositionally biased region" description="Polar residues" evidence="3">
    <location>
        <begin position="351"/>
        <end position="361"/>
    </location>
</feature>
<feature type="region of interest" description="Disordered" evidence="3">
    <location>
        <begin position="699"/>
        <end position="759"/>
    </location>
</feature>
<name>A0A6M2DTV6_XENCH</name>
<dbReference type="InterPro" id="IPR032552">
    <property type="entry name" value="RSB_motif"/>
</dbReference>
<dbReference type="PANTHER" id="PTHR46589:SF1">
    <property type="entry name" value="APOPTOTIC CHROMATIN CONDENSATION INDUCER IN THE NUCLEUS"/>
    <property type="match status" value="1"/>
</dbReference>
<evidence type="ECO:0000259" key="4">
    <source>
        <dbReference type="PROSITE" id="PS50102"/>
    </source>
</evidence>
<dbReference type="InterPro" id="IPR000504">
    <property type="entry name" value="RRM_dom"/>
</dbReference>
<evidence type="ECO:0000256" key="3">
    <source>
        <dbReference type="SAM" id="MobiDB-lite"/>
    </source>
</evidence>
<dbReference type="GO" id="GO:0008380">
    <property type="term" value="P:RNA splicing"/>
    <property type="evidence" value="ECO:0007669"/>
    <property type="project" value="TreeGrafter"/>
</dbReference>
<feature type="compositionally biased region" description="Basic residues" evidence="3">
    <location>
        <begin position="740"/>
        <end position="753"/>
    </location>
</feature>
<dbReference type="InterPro" id="IPR035979">
    <property type="entry name" value="RBD_domain_sf"/>
</dbReference>
<feature type="compositionally biased region" description="Low complexity" evidence="3">
    <location>
        <begin position="184"/>
        <end position="200"/>
    </location>
</feature>
<feature type="region of interest" description="Disordered" evidence="3">
    <location>
        <begin position="277"/>
        <end position="556"/>
    </location>
</feature>
<dbReference type="CDD" id="cd12432">
    <property type="entry name" value="RRM_ACINU"/>
    <property type="match status" value="1"/>
</dbReference>
<feature type="domain" description="RRM" evidence="4">
    <location>
        <begin position="561"/>
        <end position="638"/>
    </location>
</feature>
<feature type="compositionally biased region" description="Basic residues" evidence="3">
    <location>
        <begin position="822"/>
        <end position="839"/>
    </location>
</feature>
<dbReference type="SUPFAM" id="SSF54928">
    <property type="entry name" value="RNA-binding domain, RBD"/>
    <property type="match status" value="1"/>
</dbReference>
<evidence type="ECO:0000256" key="1">
    <source>
        <dbReference type="ARBA" id="ARBA00022884"/>
    </source>
</evidence>
<feature type="compositionally biased region" description="Basic and acidic residues" evidence="3">
    <location>
        <begin position="7"/>
        <end position="21"/>
    </location>
</feature>
<dbReference type="GO" id="GO:0071011">
    <property type="term" value="C:precatalytic spliceosome"/>
    <property type="evidence" value="ECO:0007669"/>
    <property type="project" value="TreeGrafter"/>
</dbReference>
<feature type="region of interest" description="Disordered" evidence="3">
    <location>
        <begin position="793"/>
        <end position="849"/>
    </location>
</feature>
<accession>A0A6M2DTV6</accession>
<feature type="compositionally biased region" description="Basic and acidic residues" evidence="3">
    <location>
        <begin position="368"/>
        <end position="398"/>
    </location>
</feature>
<evidence type="ECO:0000313" key="5">
    <source>
        <dbReference type="EMBL" id="NOV49582.1"/>
    </source>
</evidence>
<dbReference type="AlphaFoldDB" id="A0A6M2DTV6"/>